<keyword evidence="1" id="KW-0732">Signal</keyword>
<reference evidence="3" key="1">
    <citation type="submission" date="2018-09" db="EMBL/GenBank/DDBJ databases">
        <title>The complete genome of Acinetobacter sp. strain WCHAc010005.</title>
        <authorList>
            <person name="Hu Y."/>
            <person name="Long H."/>
            <person name="Feng Y."/>
            <person name="Zong Z."/>
        </authorList>
    </citation>
    <scope>NUCLEOTIDE SEQUENCE [LARGE SCALE GENOMIC DNA]</scope>
    <source>
        <strain evidence="3">WCHAc010005</strain>
    </source>
</reference>
<evidence type="ECO:0000313" key="2">
    <source>
        <dbReference type="EMBL" id="AXY57058.1"/>
    </source>
</evidence>
<gene>
    <name evidence="2" type="ORF">CDG60_11075</name>
</gene>
<accession>A0A3B7LX56</accession>
<name>A0A3B7LX56_9GAMM</name>
<evidence type="ECO:0000256" key="1">
    <source>
        <dbReference type="SAM" id="SignalP"/>
    </source>
</evidence>
<organism evidence="2 3">
    <name type="scientific">Acinetobacter chinensis</name>
    <dbReference type="NCBI Taxonomy" id="2004650"/>
    <lineage>
        <taxon>Bacteria</taxon>
        <taxon>Pseudomonadati</taxon>
        <taxon>Pseudomonadota</taxon>
        <taxon>Gammaproteobacteria</taxon>
        <taxon>Moraxellales</taxon>
        <taxon>Moraxellaceae</taxon>
        <taxon>Acinetobacter</taxon>
    </lineage>
</organism>
<dbReference type="AlphaFoldDB" id="A0A3B7LX56"/>
<dbReference type="EMBL" id="CP032134">
    <property type="protein sequence ID" value="AXY57058.1"/>
    <property type="molecule type" value="Genomic_DNA"/>
</dbReference>
<proteinExistence type="predicted"/>
<dbReference type="KEGG" id="achi:CDG60_11075"/>
<protein>
    <submittedName>
        <fullName evidence="2">Uncharacterized protein</fullName>
    </submittedName>
</protein>
<feature type="signal peptide" evidence="1">
    <location>
        <begin position="1"/>
        <end position="20"/>
    </location>
</feature>
<feature type="chain" id="PRO_5017702025" evidence="1">
    <location>
        <begin position="21"/>
        <end position="117"/>
    </location>
</feature>
<evidence type="ECO:0000313" key="3">
    <source>
        <dbReference type="Proteomes" id="UP000263753"/>
    </source>
</evidence>
<sequence>MKFLTALTLLTIVPITVACAETDSHTIRQKMLKPLIEQQCQSELKSSKIWKAASIFWNDSEQKHAQQKICGCVGENALKDVSNKDLVMASVNEETKNKVIRQAVVSSLKGCAQEVLK</sequence>
<dbReference type="RefSeq" id="WP_087513867.1">
    <property type="nucleotide sequence ID" value="NZ_CP032134.1"/>
</dbReference>
<dbReference type="PROSITE" id="PS51257">
    <property type="entry name" value="PROKAR_LIPOPROTEIN"/>
    <property type="match status" value="1"/>
</dbReference>
<dbReference type="Proteomes" id="UP000263753">
    <property type="component" value="Chromosome"/>
</dbReference>